<reference evidence="1 3" key="2">
    <citation type="journal article" date="2012" name="PLoS ONE">
        <title>Evolution of Burkholderia pseudomallei in recurrent melioidosis.</title>
        <authorList>
            <person name="Hayden H.S."/>
            <person name="Lim R."/>
            <person name="Brittnacher M.J."/>
            <person name="Sims E.H."/>
            <person name="Ramage E.R."/>
            <person name="Fong C."/>
            <person name="Wu Z."/>
            <person name="Crist E."/>
            <person name="Chang J."/>
            <person name="Zhou Y."/>
            <person name="Radey M."/>
            <person name="Rohmer L."/>
            <person name="Haugen E."/>
            <person name="Gillett W."/>
            <person name="Wuthiekanun V."/>
            <person name="Peacock S.J."/>
            <person name="Kaul R."/>
            <person name="Miller S.I."/>
            <person name="Manoil C."/>
            <person name="Jacobs M.A."/>
        </authorList>
    </citation>
    <scope>NUCLEOTIDE SEQUENCE [LARGE SCALE GENOMIC DNA]</scope>
    <source>
        <strain evidence="1 3">1026b</strain>
    </source>
</reference>
<evidence type="ECO:0000313" key="1">
    <source>
        <dbReference type="EMBL" id="AFI64804.1"/>
    </source>
</evidence>
<dbReference type="KEGG" id="bpz:BP1026B_I0131"/>
<protein>
    <submittedName>
        <fullName evidence="1">Uncharacterized protein</fullName>
    </submittedName>
</protein>
<dbReference type="KEGG" id="bpz:BP1026B_I3631"/>
<evidence type="ECO:0000313" key="2">
    <source>
        <dbReference type="EMBL" id="AFI68195.1"/>
    </source>
</evidence>
<dbReference type="AlphaFoldDB" id="A0A0H3HL32"/>
<dbReference type="EMBL" id="CP002833">
    <property type="protein sequence ID" value="AFI68195.1"/>
    <property type="molecule type" value="Genomic_DNA"/>
</dbReference>
<name>A0A0H3HL32_BURP2</name>
<gene>
    <name evidence="1" type="ordered locus">BP1026B_I0131</name>
    <name evidence="2" type="ordered locus">BP1026B_I3631</name>
</gene>
<evidence type="ECO:0000313" key="3">
    <source>
        <dbReference type="Proteomes" id="UP000010087"/>
    </source>
</evidence>
<proteinExistence type="predicted"/>
<dbReference type="RefSeq" id="WP_004531069.1">
    <property type="nucleotide sequence ID" value="NC_017831.1"/>
</dbReference>
<organism evidence="1 3">
    <name type="scientific">Burkholderia pseudomallei (strain 1026b)</name>
    <dbReference type="NCBI Taxonomy" id="884204"/>
    <lineage>
        <taxon>Bacteria</taxon>
        <taxon>Pseudomonadati</taxon>
        <taxon>Pseudomonadota</taxon>
        <taxon>Betaproteobacteria</taxon>
        <taxon>Burkholderiales</taxon>
        <taxon>Burkholderiaceae</taxon>
        <taxon>Burkholderia</taxon>
        <taxon>pseudomallei group</taxon>
    </lineage>
</organism>
<dbReference type="PATRIC" id="fig|884204.3.peg.140"/>
<accession>A0A0H3HL32</accession>
<dbReference type="Proteomes" id="UP000010087">
    <property type="component" value="Chromosome 1"/>
</dbReference>
<reference evidence="1" key="1">
    <citation type="submission" date="2011-03" db="EMBL/GenBank/DDBJ databases">
        <authorList>
            <person name="Hayden H.H."/>
            <person name="Brittnacher M.J."/>
            <person name="Wu Z."/>
            <person name="Lim R."/>
            <person name="Sims E."/>
            <person name="Chang J."/>
            <person name="Fong C."/>
            <person name="Radey M."/>
            <person name="Rohmer L."/>
            <person name="Zhou Y."/>
            <person name="Gillett W."/>
            <person name="Haugen E."/>
            <person name="Bovee D."/>
            <person name="Jewett D."/>
            <person name="McMonagle E."/>
            <person name="Guenthner D."/>
            <person name="Levy R."/>
            <person name="Olson M.V."/>
            <person name="Miller S.I."/>
            <person name="Kaul R."/>
            <person name="Jacobs M.A."/>
        </authorList>
    </citation>
    <scope>NUCLEOTIDE SEQUENCE</scope>
    <source>
        <strain evidence="1">1026b</strain>
    </source>
</reference>
<sequence length="79" mass="8630">MTLTEFFAEIGNDHLRFQLLEQSMTDIRAMRRGTLVSFATDAITTAEAALGAGRVGLIVWADRAAYERAATKANQAKPT</sequence>
<dbReference type="EMBL" id="CP002833">
    <property type="protein sequence ID" value="AFI64804.1"/>
    <property type="molecule type" value="Genomic_DNA"/>
</dbReference>